<dbReference type="PROSITE" id="PS51257">
    <property type="entry name" value="PROKAR_LIPOPROTEIN"/>
    <property type="match status" value="1"/>
</dbReference>
<name>A0ABD2B0R1_VESMC</name>
<dbReference type="Proteomes" id="UP001607303">
    <property type="component" value="Unassembled WGS sequence"/>
</dbReference>
<evidence type="ECO:0000256" key="1">
    <source>
        <dbReference type="SAM" id="SignalP"/>
    </source>
</evidence>
<organism evidence="2 3">
    <name type="scientific">Vespula maculifrons</name>
    <name type="common">Eastern yellow jacket</name>
    <name type="synonym">Wasp</name>
    <dbReference type="NCBI Taxonomy" id="7453"/>
    <lineage>
        <taxon>Eukaryota</taxon>
        <taxon>Metazoa</taxon>
        <taxon>Ecdysozoa</taxon>
        <taxon>Arthropoda</taxon>
        <taxon>Hexapoda</taxon>
        <taxon>Insecta</taxon>
        <taxon>Pterygota</taxon>
        <taxon>Neoptera</taxon>
        <taxon>Endopterygota</taxon>
        <taxon>Hymenoptera</taxon>
        <taxon>Apocrita</taxon>
        <taxon>Aculeata</taxon>
        <taxon>Vespoidea</taxon>
        <taxon>Vespidae</taxon>
        <taxon>Vespinae</taxon>
        <taxon>Vespula</taxon>
    </lineage>
</organism>
<protein>
    <submittedName>
        <fullName evidence="2">Neuroparsin-A-like</fullName>
    </submittedName>
</protein>
<keyword evidence="3" id="KW-1185">Reference proteome</keyword>
<dbReference type="EMBL" id="JAYRBN010000109">
    <property type="protein sequence ID" value="KAL2726300.1"/>
    <property type="molecule type" value="Genomic_DNA"/>
</dbReference>
<reference evidence="2 3" key="1">
    <citation type="journal article" date="2024" name="Ann. Entomol. Soc. Am.">
        <title>Genomic analyses of the southern and eastern yellowjacket wasps (Hymenoptera: Vespidae) reveal evolutionary signatures of social life.</title>
        <authorList>
            <person name="Catto M.A."/>
            <person name="Caine P.B."/>
            <person name="Orr S.E."/>
            <person name="Hunt B.G."/>
            <person name="Goodisman M.A.D."/>
        </authorList>
    </citation>
    <scope>NUCLEOTIDE SEQUENCE [LARGE SCALE GENOMIC DNA]</scope>
    <source>
        <strain evidence="2">232</strain>
        <tissue evidence="2">Head and thorax</tissue>
    </source>
</reference>
<evidence type="ECO:0000313" key="3">
    <source>
        <dbReference type="Proteomes" id="UP001607303"/>
    </source>
</evidence>
<evidence type="ECO:0000313" key="2">
    <source>
        <dbReference type="EMBL" id="KAL2726300.1"/>
    </source>
</evidence>
<keyword evidence="1" id="KW-0732">Signal</keyword>
<dbReference type="AlphaFoldDB" id="A0ABD2B0R1"/>
<feature type="chain" id="PRO_5044810763" evidence="1">
    <location>
        <begin position="29"/>
        <end position="132"/>
    </location>
</feature>
<proteinExistence type="predicted"/>
<dbReference type="InterPro" id="IPR010850">
    <property type="entry name" value="Neuroparsin"/>
</dbReference>
<dbReference type="Pfam" id="PF07327">
    <property type="entry name" value="Neuroparsin"/>
    <property type="match status" value="1"/>
</dbReference>
<sequence length="132" mass="14581">MDTRNDMSSQSTYVLMLLSFIFLSCSFAHPFIRQREDVRQACDGCGYDCDKCKYGYTISALCGVPVCKRGPGEICGGPSESWGVCGDGLICSCNKCIGCSVEELECYSHTCPPHLSLETRHSDAYYRFPTAK</sequence>
<accession>A0ABD2B0R1</accession>
<feature type="signal peptide" evidence="1">
    <location>
        <begin position="1"/>
        <end position="28"/>
    </location>
</feature>
<comment type="caution">
    <text evidence="2">The sequence shown here is derived from an EMBL/GenBank/DDBJ whole genome shotgun (WGS) entry which is preliminary data.</text>
</comment>
<gene>
    <name evidence="2" type="ORF">V1477_018114</name>
</gene>